<evidence type="ECO:0000313" key="2">
    <source>
        <dbReference type="Proteomes" id="UP000549913"/>
    </source>
</evidence>
<accession>A0A852SMG7</accession>
<gene>
    <name evidence="1" type="ORF">BJ984_001165</name>
</gene>
<reference evidence="1 2" key="1">
    <citation type="submission" date="2020-07" db="EMBL/GenBank/DDBJ databases">
        <title>Sequencing the genomes of 1000 actinobacteria strains.</title>
        <authorList>
            <person name="Klenk H.-P."/>
        </authorList>
    </citation>
    <scope>NUCLEOTIDE SEQUENCE [LARGE SCALE GENOMIC DNA]</scope>
    <source>
        <strain evidence="1 2">DSM 26474</strain>
    </source>
</reference>
<dbReference type="AlphaFoldDB" id="A0A852SMG7"/>
<dbReference type="RefSeq" id="WP_179547234.1">
    <property type="nucleotide sequence ID" value="NZ_BSEW01000001.1"/>
</dbReference>
<dbReference type="Proteomes" id="UP000549913">
    <property type="component" value="Unassembled WGS sequence"/>
</dbReference>
<evidence type="ECO:0000313" key="1">
    <source>
        <dbReference type="EMBL" id="NYD70007.1"/>
    </source>
</evidence>
<sequence length="100" mass="10694">MPLFCATLVVRDAVTKLDALAIVALAADAVVTDAGTMRPRVVLPGGAWVEVEIPKFGEPPPLALDVYSELGDDHAKIAALALLTRLEERTAWTVKPDFVL</sequence>
<organism evidence="1 2">
    <name type="scientific">Herbiconiux flava</name>
    <dbReference type="NCBI Taxonomy" id="881268"/>
    <lineage>
        <taxon>Bacteria</taxon>
        <taxon>Bacillati</taxon>
        <taxon>Actinomycetota</taxon>
        <taxon>Actinomycetes</taxon>
        <taxon>Micrococcales</taxon>
        <taxon>Microbacteriaceae</taxon>
        <taxon>Herbiconiux</taxon>
    </lineage>
</organism>
<keyword evidence="2" id="KW-1185">Reference proteome</keyword>
<protein>
    <submittedName>
        <fullName evidence="1">Uncharacterized protein</fullName>
    </submittedName>
</protein>
<proteinExistence type="predicted"/>
<name>A0A852SMG7_9MICO</name>
<comment type="caution">
    <text evidence="1">The sequence shown here is derived from an EMBL/GenBank/DDBJ whole genome shotgun (WGS) entry which is preliminary data.</text>
</comment>
<dbReference type="EMBL" id="JACCBM010000001">
    <property type="protein sequence ID" value="NYD70007.1"/>
    <property type="molecule type" value="Genomic_DNA"/>
</dbReference>